<proteinExistence type="predicted"/>
<accession>W9XVJ9</accession>
<feature type="non-terminal residue" evidence="1">
    <location>
        <position position="310"/>
    </location>
</feature>
<dbReference type="Proteomes" id="UP000019478">
    <property type="component" value="Unassembled WGS sequence"/>
</dbReference>
<evidence type="ECO:0000313" key="1">
    <source>
        <dbReference type="EMBL" id="EXJ81335.1"/>
    </source>
</evidence>
<sequence>IKFLEEDIPICVNAKAKALSLLQGSIPEAARNPSLSLVGAVMLVLSFEMVRGGNAVPIHYDGLARLVALQSKQGYGHADALLPALHACDLILAATTPNRRPGFVKMDAPFLGPSPADPGVGFFRSSPLKLIESFQGVQSIYRSVPASFINLLDEAFQATQTRLSTPSMSHSTNDILHRARLPTSIMAPPITLFNQQSASGSTVLFPTPVRQATNLAATIHFRATRLGIPFESSTNQDDARHLGQLMNETPLSVWRGIPYIYLWILLTGAAAAQFHPEKQYLMVELVRFGFSVGLEQVNDFKRKLGATINA</sequence>
<dbReference type="OrthoDB" id="3469225at2759"/>
<dbReference type="AlphaFoldDB" id="W9XVJ9"/>
<organism evidence="1 2">
    <name type="scientific">Capronia epimyces CBS 606.96</name>
    <dbReference type="NCBI Taxonomy" id="1182542"/>
    <lineage>
        <taxon>Eukaryota</taxon>
        <taxon>Fungi</taxon>
        <taxon>Dikarya</taxon>
        <taxon>Ascomycota</taxon>
        <taxon>Pezizomycotina</taxon>
        <taxon>Eurotiomycetes</taxon>
        <taxon>Chaetothyriomycetidae</taxon>
        <taxon>Chaetothyriales</taxon>
        <taxon>Herpotrichiellaceae</taxon>
        <taxon>Capronia</taxon>
    </lineage>
</organism>
<dbReference type="RefSeq" id="XP_007735923.1">
    <property type="nucleotide sequence ID" value="XM_007737733.1"/>
</dbReference>
<feature type="non-terminal residue" evidence="1">
    <location>
        <position position="1"/>
    </location>
</feature>
<protein>
    <submittedName>
        <fullName evidence="1">Uncharacterized protein</fullName>
    </submittedName>
</protein>
<keyword evidence="2" id="KW-1185">Reference proteome</keyword>
<dbReference type="EMBL" id="AMGY01000006">
    <property type="protein sequence ID" value="EXJ81335.1"/>
    <property type="molecule type" value="Genomic_DNA"/>
</dbReference>
<dbReference type="HOGENOM" id="CLU_898822_0_0_1"/>
<gene>
    <name evidence="1" type="ORF">A1O3_07625</name>
</gene>
<dbReference type="GeneID" id="19171723"/>
<comment type="caution">
    <text evidence="1">The sequence shown here is derived from an EMBL/GenBank/DDBJ whole genome shotgun (WGS) entry which is preliminary data.</text>
</comment>
<reference evidence="1 2" key="1">
    <citation type="submission" date="2013-03" db="EMBL/GenBank/DDBJ databases">
        <title>The Genome Sequence of Capronia epimyces CBS 606.96.</title>
        <authorList>
            <consortium name="The Broad Institute Genomics Platform"/>
            <person name="Cuomo C."/>
            <person name="de Hoog S."/>
            <person name="Gorbushina A."/>
            <person name="Walker B."/>
            <person name="Young S.K."/>
            <person name="Zeng Q."/>
            <person name="Gargeya S."/>
            <person name="Fitzgerald M."/>
            <person name="Haas B."/>
            <person name="Abouelleil A."/>
            <person name="Allen A.W."/>
            <person name="Alvarado L."/>
            <person name="Arachchi H.M."/>
            <person name="Berlin A.M."/>
            <person name="Chapman S.B."/>
            <person name="Gainer-Dewar J."/>
            <person name="Goldberg J."/>
            <person name="Griggs A."/>
            <person name="Gujja S."/>
            <person name="Hansen M."/>
            <person name="Howarth C."/>
            <person name="Imamovic A."/>
            <person name="Ireland A."/>
            <person name="Larimer J."/>
            <person name="McCowan C."/>
            <person name="Murphy C."/>
            <person name="Pearson M."/>
            <person name="Poon T.W."/>
            <person name="Priest M."/>
            <person name="Roberts A."/>
            <person name="Saif S."/>
            <person name="Shea T."/>
            <person name="Sisk P."/>
            <person name="Sykes S."/>
            <person name="Wortman J."/>
            <person name="Nusbaum C."/>
            <person name="Birren B."/>
        </authorList>
    </citation>
    <scope>NUCLEOTIDE SEQUENCE [LARGE SCALE GENOMIC DNA]</scope>
    <source>
        <strain evidence="1 2">CBS 606.96</strain>
    </source>
</reference>
<name>W9XVJ9_9EURO</name>
<evidence type="ECO:0000313" key="2">
    <source>
        <dbReference type="Proteomes" id="UP000019478"/>
    </source>
</evidence>